<evidence type="ECO:0000259" key="3">
    <source>
        <dbReference type="PROSITE" id="PS50110"/>
    </source>
</evidence>
<dbReference type="SMART" id="SM00448">
    <property type="entry name" value="REC"/>
    <property type="match status" value="1"/>
</dbReference>
<feature type="modified residue" description="4-aspartylphosphate" evidence="2">
    <location>
        <position position="55"/>
    </location>
</feature>
<dbReference type="PROSITE" id="PS50110">
    <property type="entry name" value="RESPONSE_REGULATORY"/>
    <property type="match status" value="1"/>
</dbReference>
<dbReference type="Pfam" id="PF00072">
    <property type="entry name" value="Response_reg"/>
    <property type="match status" value="1"/>
</dbReference>
<reference evidence="5" key="1">
    <citation type="submission" date="2017-06" db="EMBL/GenBank/DDBJ databases">
        <authorList>
            <person name="Varghese N."/>
            <person name="Submissions S."/>
        </authorList>
    </citation>
    <scope>NUCLEOTIDE SEQUENCE [LARGE SCALE GENOMIC DNA]</scope>
    <source>
        <strain evidence="5">DSM 137</strain>
    </source>
</reference>
<keyword evidence="2" id="KW-0597">Phosphoprotein</keyword>
<dbReference type="GO" id="GO:0006355">
    <property type="term" value="P:regulation of DNA-templated transcription"/>
    <property type="evidence" value="ECO:0007669"/>
    <property type="project" value="InterPro"/>
</dbReference>
<dbReference type="InterPro" id="IPR016032">
    <property type="entry name" value="Sig_transdc_resp-reg_C-effctor"/>
</dbReference>
<keyword evidence="1" id="KW-0238">DNA-binding</keyword>
<sequence>MSDGVAVHVIDDDPVIRDSLEILLATEGFNPRVYASAAKFLEQLETLDDGCIVTDLRMPGMTGIELLEKLQELQIDLPAVVITGDGDRALALQAMKAGATSILEKPFDVADLIACVRVALADKANSPAREDAKAAFAARLTTLSVEERQVFQGMIAGQTSRTIAGRMGSSQRIVDLHRSTVMLKMQARDLSELLRMALAAGEEVLMETKGSESAAMQSRANPPKES</sequence>
<dbReference type="Pfam" id="PF00196">
    <property type="entry name" value="GerE"/>
    <property type="match status" value="1"/>
</dbReference>
<dbReference type="SMART" id="SM00421">
    <property type="entry name" value="HTH_LUXR"/>
    <property type="match status" value="1"/>
</dbReference>
<evidence type="ECO:0000313" key="5">
    <source>
        <dbReference type="Proteomes" id="UP000198418"/>
    </source>
</evidence>
<dbReference type="InterPro" id="IPR036388">
    <property type="entry name" value="WH-like_DNA-bd_sf"/>
</dbReference>
<dbReference type="GO" id="GO:0003677">
    <property type="term" value="F:DNA binding"/>
    <property type="evidence" value="ECO:0007669"/>
    <property type="project" value="UniProtKB-KW"/>
</dbReference>
<dbReference type="SUPFAM" id="SSF46894">
    <property type="entry name" value="C-terminal effector domain of the bipartite response regulators"/>
    <property type="match status" value="1"/>
</dbReference>
<organism evidence="4 5">
    <name type="scientific">Rhodoblastus acidophilus</name>
    <name type="common">Rhodopseudomonas acidophila</name>
    <dbReference type="NCBI Taxonomy" id="1074"/>
    <lineage>
        <taxon>Bacteria</taxon>
        <taxon>Pseudomonadati</taxon>
        <taxon>Pseudomonadota</taxon>
        <taxon>Alphaproteobacteria</taxon>
        <taxon>Hyphomicrobiales</taxon>
        <taxon>Rhodoblastaceae</taxon>
        <taxon>Rhodoblastus</taxon>
    </lineage>
</organism>
<dbReference type="InterPro" id="IPR001789">
    <property type="entry name" value="Sig_transdc_resp-reg_receiver"/>
</dbReference>
<dbReference type="PANTHER" id="PTHR43214">
    <property type="entry name" value="TWO-COMPONENT RESPONSE REGULATOR"/>
    <property type="match status" value="1"/>
</dbReference>
<dbReference type="Gene3D" id="3.40.50.2300">
    <property type="match status" value="1"/>
</dbReference>
<name>A0A212PXX7_RHOAC</name>
<accession>A0A212PXX7</accession>
<dbReference type="OrthoDB" id="9782655at2"/>
<evidence type="ECO:0000313" key="4">
    <source>
        <dbReference type="EMBL" id="SNB51945.1"/>
    </source>
</evidence>
<dbReference type="PANTHER" id="PTHR43214:SF44">
    <property type="entry name" value="TWO-COMPONENT RESPONSE REGULATOR"/>
    <property type="match status" value="1"/>
</dbReference>
<gene>
    <name evidence="4" type="ORF">SAMN06265338_101153</name>
</gene>
<dbReference type="InterPro" id="IPR039420">
    <property type="entry name" value="WalR-like"/>
</dbReference>
<evidence type="ECO:0000256" key="2">
    <source>
        <dbReference type="PROSITE-ProRule" id="PRU00169"/>
    </source>
</evidence>
<proteinExistence type="predicted"/>
<dbReference type="GO" id="GO:0000160">
    <property type="term" value="P:phosphorelay signal transduction system"/>
    <property type="evidence" value="ECO:0007669"/>
    <property type="project" value="InterPro"/>
</dbReference>
<dbReference type="RefSeq" id="WP_088518664.1">
    <property type="nucleotide sequence ID" value="NZ_FYDG01000001.1"/>
</dbReference>
<dbReference type="InterPro" id="IPR000792">
    <property type="entry name" value="Tscrpt_reg_LuxR_C"/>
</dbReference>
<dbReference type="Proteomes" id="UP000198418">
    <property type="component" value="Unassembled WGS sequence"/>
</dbReference>
<protein>
    <submittedName>
        <fullName evidence="4">Two component transcriptional regulator, LuxR family</fullName>
    </submittedName>
</protein>
<dbReference type="SUPFAM" id="SSF52172">
    <property type="entry name" value="CheY-like"/>
    <property type="match status" value="1"/>
</dbReference>
<dbReference type="InterPro" id="IPR011006">
    <property type="entry name" value="CheY-like_superfamily"/>
</dbReference>
<dbReference type="EMBL" id="FYDG01000001">
    <property type="protein sequence ID" value="SNB51945.1"/>
    <property type="molecule type" value="Genomic_DNA"/>
</dbReference>
<evidence type="ECO:0000256" key="1">
    <source>
        <dbReference type="ARBA" id="ARBA00023125"/>
    </source>
</evidence>
<keyword evidence="5" id="KW-1185">Reference proteome</keyword>
<dbReference type="Gene3D" id="1.10.10.10">
    <property type="entry name" value="Winged helix-like DNA-binding domain superfamily/Winged helix DNA-binding domain"/>
    <property type="match status" value="1"/>
</dbReference>
<feature type="domain" description="Response regulatory" evidence="3">
    <location>
        <begin position="6"/>
        <end position="120"/>
    </location>
</feature>
<dbReference type="AlphaFoldDB" id="A0A212PXX7"/>